<evidence type="ECO:0000313" key="8">
    <source>
        <dbReference type="Proteomes" id="UP000654345"/>
    </source>
</evidence>
<feature type="transmembrane region" description="Helical" evidence="6">
    <location>
        <begin position="282"/>
        <end position="308"/>
    </location>
</feature>
<keyword evidence="5 6" id="KW-0472">Membrane</keyword>
<feature type="transmembrane region" description="Helical" evidence="6">
    <location>
        <begin position="140"/>
        <end position="163"/>
    </location>
</feature>
<dbReference type="PANTHER" id="PTHR39087:SF2">
    <property type="entry name" value="UPF0104 MEMBRANE PROTEIN MJ1595"/>
    <property type="match status" value="1"/>
</dbReference>
<feature type="transmembrane region" description="Helical" evidence="6">
    <location>
        <begin position="205"/>
        <end position="226"/>
    </location>
</feature>
<evidence type="ECO:0000256" key="6">
    <source>
        <dbReference type="SAM" id="Phobius"/>
    </source>
</evidence>
<dbReference type="PANTHER" id="PTHR39087">
    <property type="entry name" value="UPF0104 MEMBRANE PROTEIN MJ1595"/>
    <property type="match status" value="1"/>
</dbReference>
<gene>
    <name evidence="7" type="ORF">KSB_28770</name>
</gene>
<evidence type="ECO:0000256" key="5">
    <source>
        <dbReference type="ARBA" id="ARBA00023136"/>
    </source>
</evidence>
<feature type="transmembrane region" description="Helical" evidence="6">
    <location>
        <begin position="9"/>
        <end position="28"/>
    </location>
</feature>
<accession>A0ABQ3UPW9</accession>
<keyword evidence="2" id="KW-1003">Cell membrane</keyword>
<dbReference type="InterPro" id="IPR022791">
    <property type="entry name" value="L-PG_synthase/AglD"/>
</dbReference>
<dbReference type="NCBIfam" id="TIGR00374">
    <property type="entry name" value="flippase-like domain"/>
    <property type="match status" value="1"/>
</dbReference>
<reference evidence="7 8" key="1">
    <citation type="journal article" date="2021" name="Int. J. Syst. Evol. Microbiol.">
        <title>Reticulibacter mediterranei gen. nov., sp. nov., within the new family Reticulibacteraceae fam. nov., and Ktedonospora formicarum gen. nov., sp. nov., Ktedonobacter robiniae sp. nov., Dictyobacter formicarum sp. nov. and Dictyobacter arantiisoli sp. nov., belonging to the class Ktedonobacteria.</title>
        <authorList>
            <person name="Yabe S."/>
            <person name="Zheng Y."/>
            <person name="Wang C.M."/>
            <person name="Sakai Y."/>
            <person name="Abe K."/>
            <person name="Yokota A."/>
            <person name="Donadio S."/>
            <person name="Cavaletti L."/>
            <person name="Monciardini P."/>
        </authorList>
    </citation>
    <scope>NUCLEOTIDE SEQUENCE [LARGE SCALE GENOMIC DNA]</scope>
    <source>
        <strain evidence="7 8">SOSP1-30</strain>
    </source>
</reference>
<dbReference type="Proteomes" id="UP000654345">
    <property type="component" value="Unassembled WGS sequence"/>
</dbReference>
<sequence length="354" mass="38251">MQTRKIRNGIVVSLIFAFVVMLVIALYADVPNMLAAFAGFHWIYLPVILGLTLVNYAGRFVKWSYYLKRLRIVVRPSISLLIFLSGLSMAITPGKVGELLKSYLLRQYTDAPISHSSPIIVAERLSDGLAMLALASSGLLLYRFGLQLMLPLLIVGLAGVLVIQNRTLSLRLLRICERLPFLGRFAQHFQAFYESAYTLLQWRPLLLAVGIGIVSWSGECLAFYFVFRGLGIAASMDLVLKSTFILAVSSLVGSASGLPGGLGSADGSVLGLTRLLVTSSSALGGAATLLIRFCTLWFGLLIGVGALITLRTVPALKAVPRERAETGRLPDSQSFSIAHQSNADLSSVSATRGE</sequence>
<evidence type="ECO:0000313" key="7">
    <source>
        <dbReference type="EMBL" id="GHO54402.1"/>
    </source>
</evidence>
<feature type="transmembrane region" description="Helical" evidence="6">
    <location>
        <begin position="78"/>
        <end position="96"/>
    </location>
</feature>
<evidence type="ECO:0000256" key="2">
    <source>
        <dbReference type="ARBA" id="ARBA00022475"/>
    </source>
</evidence>
<dbReference type="RefSeq" id="WP_201371125.1">
    <property type="nucleotide sequence ID" value="NZ_BNJG01000001.1"/>
</dbReference>
<evidence type="ECO:0000256" key="1">
    <source>
        <dbReference type="ARBA" id="ARBA00004651"/>
    </source>
</evidence>
<keyword evidence="8" id="KW-1185">Reference proteome</keyword>
<evidence type="ECO:0000256" key="4">
    <source>
        <dbReference type="ARBA" id="ARBA00022989"/>
    </source>
</evidence>
<name>A0ABQ3UPW9_9CHLR</name>
<dbReference type="EMBL" id="BNJG01000001">
    <property type="protein sequence ID" value="GHO54402.1"/>
    <property type="molecule type" value="Genomic_DNA"/>
</dbReference>
<dbReference type="Pfam" id="PF03706">
    <property type="entry name" value="LPG_synthase_TM"/>
    <property type="match status" value="1"/>
</dbReference>
<keyword evidence="4 6" id="KW-1133">Transmembrane helix</keyword>
<feature type="transmembrane region" description="Helical" evidence="6">
    <location>
        <begin position="34"/>
        <end position="57"/>
    </location>
</feature>
<comment type="caution">
    <text evidence="7">The sequence shown here is derived from an EMBL/GenBank/DDBJ whole genome shotgun (WGS) entry which is preliminary data.</text>
</comment>
<proteinExistence type="predicted"/>
<keyword evidence="3 6" id="KW-0812">Transmembrane</keyword>
<evidence type="ECO:0000256" key="3">
    <source>
        <dbReference type="ARBA" id="ARBA00022692"/>
    </source>
</evidence>
<comment type="subcellular location">
    <subcellularLocation>
        <location evidence="1">Cell membrane</location>
        <topology evidence="1">Multi-pass membrane protein</topology>
    </subcellularLocation>
</comment>
<organism evidence="7 8">
    <name type="scientific">Ktedonobacter robiniae</name>
    <dbReference type="NCBI Taxonomy" id="2778365"/>
    <lineage>
        <taxon>Bacteria</taxon>
        <taxon>Bacillati</taxon>
        <taxon>Chloroflexota</taxon>
        <taxon>Ktedonobacteria</taxon>
        <taxon>Ktedonobacterales</taxon>
        <taxon>Ktedonobacteraceae</taxon>
        <taxon>Ktedonobacter</taxon>
    </lineage>
</organism>
<protein>
    <submittedName>
        <fullName evidence="7">TIGR00374 family protein</fullName>
    </submittedName>
</protein>